<evidence type="ECO:0000256" key="3">
    <source>
        <dbReference type="ARBA" id="ARBA00022729"/>
    </source>
</evidence>
<accession>A0A963YVR9</accession>
<name>A0A963YVR9_9PROT</name>
<dbReference type="Gene3D" id="3.40.190.10">
    <property type="entry name" value="Periplasmic binding protein-like II"/>
    <property type="match status" value="2"/>
</dbReference>
<proteinExistence type="inferred from homology"/>
<feature type="domain" description="SsuA/THI5-like" evidence="5">
    <location>
        <begin position="53"/>
        <end position="265"/>
    </location>
</feature>
<dbReference type="Proteomes" id="UP000708298">
    <property type="component" value="Unassembled WGS sequence"/>
</dbReference>
<reference evidence="6" key="1">
    <citation type="journal article" date="2021" name="Microorganisms">
        <title>Acidisoma silvae sp. nov. and Acidisomacellulosilytica sp. nov., Two Acidophilic Bacteria Isolated from Decaying Wood, Hydrolyzing Cellulose and Producing Poly-3-hydroxybutyrate.</title>
        <authorList>
            <person name="Mieszkin S."/>
            <person name="Pouder E."/>
            <person name="Uroz S."/>
            <person name="Simon-Colin C."/>
            <person name="Alain K."/>
        </authorList>
    </citation>
    <scope>NUCLEOTIDE SEQUENCE</scope>
    <source>
        <strain evidence="6">HW T2.11</strain>
    </source>
</reference>
<feature type="signal peptide" evidence="4">
    <location>
        <begin position="1"/>
        <end position="32"/>
    </location>
</feature>
<comment type="caution">
    <text evidence="6">The sequence shown here is derived from an EMBL/GenBank/DDBJ whole genome shotgun (WGS) entry which is preliminary data.</text>
</comment>
<comment type="similarity">
    <text evidence="2">Belongs to the bacterial solute-binding protein SsuA/TauA family.</text>
</comment>
<dbReference type="PANTHER" id="PTHR30024:SF47">
    <property type="entry name" value="TAURINE-BINDING PERIPLASMIC PROTEIN"/>
    <property type="match status" value="1"/>
</dbReference>
<keyword evidence="3 4" id="KW-0732">Signal</keyword>
<evidence type="ECO:0000256" key="2">
    <source>
        <dbReference type="ARBA" id="ARBA00010742"/>
    </source>
</evidence>
<sequence>MTTKRVRWRKKILFLAAGLGIFSFQKQSPAQAAPLQTIHMLDQPLLWACMESIVVADKKGFFKEHGLNLEYVPLPPEQYTVSLDSGVTDFAPCADYAYFINVRDKGLKVKEIVSSHPLIDPVGPGDGLFVRADSPIKSPKDLKGKTIGMLNLSFSSAWFTLDYLGRAGLTRDDINYIAIPYAQEEQVLKAGQIDALYAFQPLAAQLLKRGGYRELFQLSDLPGRVITRGGTMAKIDFINKHPDIIRDYVAAIAEADDWGSQHPDEVVKIGIAAGRLPADLAPWTYNKQGKADYSSLHWSPHGLQNDADVQFWIDLDVREGIVPKGKWQPSDIYTNDFNPYSQKQASSQ</sequence>
<protein>
    <submittedName>
        <fullName evidence="6">ABC transporter substrate-binding protein</fullName>
    </submittedName>
</protein>
<dbReference type="Pfam" id="PF09084">
    <property type="entry name" value="NMT1"/>
    <property type="match status" value="1"/>
</dbReference>
<dbReference type="PANTHER" id="PTHR30024">
    <property type="entry name" value="ALIPHATIC SULFONATES-BINDING PROTEIN-RELATED"/>
    <property type="match status" value="1"/>
</dbReference>
<organism evidence="6 7">
    <name type="scientific">Acidisoma silvae</name>
    <dbReference type="NCBI Taxonomy" id="2802396"/>
    <lineage>
        <taxon>Bacteria</taxon>
        <taxon>Pseudomonadati</taxon>
        <taxon>Pseudomonadota</taxon>
        <taxon>Alphaproteobacteria</taxon>
        <taxon>Acetobacterales</taxon>
        <taxon>Acidocellaceae</taxon>
        <taxon>Acidisoma</taxon>
    </lineage>
</organism>
<evidence type="ECO:0000313" key="7">
    <source>
        <dbReference type="Proteomes" id="UP000708298"/>
    </source>
</evidence>
<evidence type="ECO:0000259" key="5">
    <source>
        <dbReference type="Pfam" id="PF09084"/>
    </source>
</evidence>
<dbReference type="GO" id="GO:0042597">
    <property type="term" value="C:periplasmic space"/>
    <property type="evidence" value="ECO:0007669"/>
    <property type="project" value="UniProtKB-SubCell"/>
</dbReference>
<comment type="subcellular location">
    <subcellularLocation>
        <location evidence="1">Periplasm</location>
    </subcellularLocation>
</comment>
<evidence type="ECO:0000256" key="4">
    <source>
        <dbReference type="SAM" id="SignalP"/>
    </source>
</evidence>
<dbReference type="EMBL" id="JAESVB010000021">
    <property type="protein sequence ID" value="MCB8878014.1"/>
    <property type="molecule type" value="Genomic_DNA"/>
</dbReference>
<gene>
    <name evidence="6" type="ORF">ASILVAE211_22685</name>
</gene>
<evidence type="ECO:0000313" key="6">
    <source>
        <dbReference type="EMBL" id="MCB8878014.1"/>
    </source>
</evidence>
<dbReference type="AlphaFoldDB" id="A0A963YVR9"/>
<reference evidence="6" key="2">
    <citation type="submission" date="2021-01" db="EMBL/GenBank/DDBJ databases">
        <authorList>
            <person name="Mieszkin S."/>
            <person name="Pouder E."/>
            <person name="Alain K."/>
        </authorList>
    </citation>
    <scope>NUCLEOTIDE SEQUENCE</scope>
    <source>
        <strain evidence="6">HW T2.11</strain>
    </source>
</reference>
<dbReference type="InterPro" id="IPR015168">
    <property type="entry name" value="SsuA/THI5"/>
</dbReference>
<feature type="chain" id="PRO_5037178429" evidence="4">
    <location>
        <begin position="33"/>
        <end position="348"/>
    </location>
</feature>
<evidence type="ECO:0000256" key="1">
    <source>
        <dbReference type="ARBA" id="ARBA00004418"/>
    </source>
</evidence>
<dbReference type="RefSeq" id="WP_227323656.1">
    <property type="nucleotide sequence ID" value="NZ_JAESVB010000021.1"/>
</dbReference>
<dbReference type="SUPFAM" id="SSF53850">
    <property type="entry name" value="Periplasmic binding protein-like II"/>
    <property type="match status" value="1"/>
</dbReference>
<keyword evidence="7" id="KW-1185">Reference proteome</keyword>